<dbReference type="RefSeq" id="WP_036169947.1">
    <property type="nucleotide sequence ID" value="NZ_JRKJ01000018.1"/>
</dbReference>
<dbReference type="OrthoDB" id="6017064at2"/>
<proteinExistence type="predicted"/>
<comment type="caution">
    <text evidence="1">The sequence shown here is derived from an EMBL/GenBank/DDBJ whole genome shotgun (WGS) entry which is preliminary data.</text>
</comment>
<dbReference type="STRING" id="1300345.LF41_656"/>
<accession>A0A0A2WEJ2</accession>
<dbReference type="eggNOG" id="COG4726">
    <property type="taxonomic scope" value="Bacteria"/>
</dbReference>
<evidence type="ECO:0000313" key="1">
    <source>
        <dbReference type="EMBL" id="KGQ18626.1"/>
    </source>
</evidence>
<name>A0A0A2WEJ2_9GAMM</name>
<dbReference type="AlphaFoldDB" id="A0A0A2WEJ2"/>
<dbReference type="PATRIC" id="fig|1300345.3.peg.2318"/>
<keyword evidence="2" id="KW-1185">Reference proteome</keyword>
<evidence type="ECO:0000313" key="2">
    <source>
        <dbReference type="Proteomes" id="UP000030518"/>
    </source>
</evidence>
<dbReference type="Proteomes" id="UP000030518">
    <property type="component" value="Unassembled WGS sequence"/>
</dbReference>
<reference evidence="1 2" key="1">
    <citation type="submission" date="2014-09" db="EMBL/GenBank/DDBJ databases">
        <title>Genome sequences of Lysobacter dokdonensis DS-58.</title>
        <authorList>
            <person name="Kim J.F."/>
            <person name="Kwak M.-J."/>
        </authorList>
    </citation>
    <scope>NUCLEOTIDE SEQUENCE [LARGE SCALE GENOMIC DNA]</scope>
    <source>
        <strain evidence="1 2">DS-58</strain>
    </source>
</reference>
<evidence type="ECO:0008006" key="3">
    <source>
        <dbReference type="Google" id="ProtNLM"/>
    </source>
</evidence>
<sequence length="519" mass="53594">MHASNGNALVAALLVLLLASVATLLTLHVGVFEQRATGNLVRSRVAAELAEAAVAHGAAWIAGDPMRLAHGAQWQRCADLVEADAFPCGAVADGTQRAGMYFWTEVGGDRDGDGGVDVFDARMLPLTDGRITQVGAFDRVAHGAGVVLCRTARETPARCTTDPAEEGGDVAYTVVGLGRLVDEGARATVTQRFARTAAFAPNPRMPPVIASGSVDLRTPLNVVANPNAGGHGVPISAWSRRDVLKSAANTCHPGEFFDGAAAAFQSGSLTCDDCRCPLAGGLVDTHDPEGVDILDVDGSDGSNALGVNLDLEPGGFPCDLFAQVFGVVARIDADADAFCESRAPQVAYVAPATMGRMQLTADDAFLYRHAKRIIPRDAAAAALMRRNQALVESYPSPALAGLVWCQRACDIGSGDGLGTPAAPVLLVADGPLHVHGRVFGLVFVRDDGDALDPATGGNARLRLHGSAAIYGAVVVQGSVDQASGARAIVSAPDVIANLADTIPAVHAPVPGAWSDHVSY</sequence>
<dbReference type="EMBL" id="JRKJ01000018">
    <property type="protein sequence ID" value="KGQ18626.1"/>
    <property type="molecule type" value="Genomic_DNA"/>
</dbReference>
<organism evidence="1 2">
    <name type="scientific">Lysobacter dokdonensis DS-58</name>
    <dbReference type="NCBI Taxonomy" id="1300345"/>
    <lineage>
        <taxon>Bacteria</taxon>
        <taxon>Pseudomonadati</taxon>
        <taxon>Pseudomonadota</taxon>
        <taxon>Gammaproteobacteria</taxon>
        <taxon>Lysobacterales</taxon>
        <taxon>Lysobacteraceae</taxon>
        <taxon>Noviluteimonas</taxon>
    </lineage>
</organism>
<protein>
    <recommendedName>
        <fullName evidence="3">Type 4 fimbrial biogenesis protein PilX N-terminal domain-containing protein</fullName>
    </recommendedName>
</protein>
<gene>
    <name evidence="1" type="ORF">LF41_656</name>
</gene>